<dbReference type="EMBL" id="RWGY01000007">
    <property type="protein sequence ID" value="TVU40641.1"/>
    <property type="molecule type" value="Genomic_DNA"/>
</dbReference>
<dbReference type="AlphaFoldDB" id="A0A5J9VYD1"/>
<evidence type="ECO:0000313" key="2">
    <source>
        <dbReference type="Proteomes" id="UP000324897"/>
    </source>
</evidence>
<gene>
    <name evidence="1" type="ORF">EJB05_14110</name>
</gene>
<sequence length="248" mass="26699">MAATGPIQRHAAATGGVTAREPARAAAVRLPAWHGGARAGGVAALRGKAASGRGSRRRRGFLRVSSGEASEFGCRCCLYLTMVAWMEWQRRRPFAWWAPLHDPEFVTSHILSRESESSNSDKAKNLILMMKSLVTGVTNQHMPETASIKCLKMSEESSYGAWVSKGHTVDGGRMADAGFRPLHCLFPILAPSSTPFCFSSGAGTRDGEPQELAVETTGEKDSANTNCQQNNRAHPQPLDADLMAECVA</sequence>
<feature type="non-terminal residue" evidence="1">
    <location>
        <position position="1"/>
    </location>
</feature>
<evidence type="ECO:0000313" key="1">
    <source>
        <dbReference type="EMBL" id="TVU40641.1"/>
    </source>
</evidence>
<dbReference type="Gramene" id="TVU40641">
    <property type="protein sequence ID" value="TVU40641"/>
    <property type="gene ID" value="EJB05_14110"/>
</dbReference>
<name>A0A5J9VYD1_9POAL</name>
<dbReference type="Proteomes" id="UP000324897">
    <property type="component" value="Chromosome 4"/>
</dbReference>
<accession>A0A5J9VYD1</accession>
<reference evidence="1 2" key="1">
    <citation type="journal article" date="2019" name="Sci. Rep.">
        <title>A high-quality genome of Eragrostis curvula grass provides insights into Poaceae evolution and supports new strategies to enhance forage quality.</title>
        <authorList>
            <person name="Carballo J."/>
            <person name="Santos B.A.C.M."/>
            <person name="Zappacosta D."/>
            <person name="Garbus I."/>
            <person name="Selva J.P."/>
            <person name="Gallo C.A."/>
            <person name="Diaz A."/>
            <person name="Albertini E."/>
            <person name="Caccamo M."/>
            <person name="Echenique V."/>
        </authorList>
    </citation>
    <scope>NUCLEOTIDE SEQUENCE [LARGE SCALE GENOMIC DNA]</scope>
    <source>
        <strain evidence="2">cv. Victoria</strain>
        <tissue evidence="1">Leaf</tissue>
    </source>
</reference>
<comment type="caution">
    <text evidence="1">The sequence shown here is derived from an EMBL/GenBank/DDBJ whole genome shotgun (WGS) entry which is preliminary data.</text>
</comment>
<keyword evidence="2" id="KW-1185">Reference proteome</keyword>
<proteinExistence type="predicted"/>
<organism evidence="1 2">
    <name type="scientific">Eragrostis curvula</name>
    <name type="common">weeping love grass</name>
    <dbReference type="NCBI Taxonomy" id="38414"/>
    <lineage>
        <taxon>Eukaryota</taxon>
        <taxon>Viridiplantae</taxon>
        <taxon>Streptophyta</taxon>
        <taxon>Embryophyta</taxon>
        <taxon>Tracheophyta</taxon>
        <taxon>Spermatophyta</taxon>
        <taxon>Magnoliopsida</taxon>
        <taxon>Liliopsida</taxon>
        <taxon>Poales</taxon>
        <taxon>Poaceae</taxon>
        <taxon>PACMAD clade</taxon>
        <taxon>Chloridoideae</taxon>
        <taxon>Eragrostideae</taxon>
        <taxon>Eragrostidinae</taxon>
        <taxon>Eragrostis</taxon>
    </lineage>
</organism>
<protein>
    <submittedName>
        <fullName evidence="1">Uncharacterized protein</fullName>
    </submittedName>
</protein>